<gene>
    <name evidence="2" type="ORF">GKA01_26100</name>
</gene>
<evidence type="ECO:0000256" key="1">
    <source>
        <dbReference type="SAM" id="MobiDB-lite"/>
    </source>
</evidence>
<dbReference type="EMBL" id="BJVA01000026">
    <property type="protein sequence ID" value="GEK97413.1"/>
    <property type="molecule type" value="Genomic_DNA"/>
</dbReference>
<dbReference type="AlphaFoldDB" id="A0A511BCU2"/>
<keyword evidence="3" id="KW-1185">Reference proteome</keyword>
<dbReference type="Proteomes" id="UP000321079">
    <property type="component" value="Unassembled WGS sequence"/>
</dbReference>
<feature type="region of interest" description="Disordered" evidence="1">
    <location>
        <begin position="1"/>
        <end position="26"/>
    </location>
</feature>
<sequence length="70" mass="7764">MSTFCRDPTPCKAQSHRASDNNSQQAHDCRDLKLLSGVDIFRDLIPDAQVTFMDPGGFVDLIQKNPLIAC</sequence>
<organism evidence="2 3">
    <name type="scientific">Gluconobacter kanchanaburiensis NBRC 103587</name>
    <dbReference type="NCBI Taxonomy" id="1307948"/>
    <lineage>
        <taxon>Bacteria</taxon>
        <taxon>Pseudomonadati</taxon>
        <taxon>Pseudomonadota</taxon>
        <taxon>Alphaproteobacteria</taxon>
        <taxon>Acetobacterales</taxon>
        <taxon>Acetobacteraceae</taxon>
        <taxon>Gluconobacter</taxon>
    </lineage>
</organism>
<reference evidence="2 3" key="1">
    <citation type="submission" date="2019-07" db="EMBL/GenBank/DDBJ databases">
        <title>Whole genome shotgun sequence of Gluconobacter kanchanaburiensis NBRC 103587.</title>
        <authorList>
            <person name="Hosoyama A."/>
            <person name="Uohara A."/>
            <person name="Ohji S."/>
            <person name="Ichikawa N."/>
        </authorList>
    </citation>
    <scope>NUCLEOTIDE SEQUENCE [LARGE SCALE GENOMIC DNA]</scope>
    <source>
        <strain evidence="2 3">NBRC 103587</strain>
    </source>
</reference>
<proteinExistence type="predicted"/>
<evidence type="ECO:0000313" key="2">
    <source>
        <dbReference type="EMBL" id="GEK97413.1"/>
    </source>
</evidence>
<comment type="caution">
    <text evidence="2">The sequence shown here is derived from an EMBL/GenBank/DDBJ whole genome shotgun (WGS) entry which is preliminary data.</text>
</comment>
<evidence type="ECO:0000313" key="3">
    <source>
        <dbReference type="Proteomes" id="UP000321079"/>
    </source>
</evidence>
<protein>
    <submittedName>
        <fullName evidence="2">Uncharacterized protein</fullName>
    </submittedName>
</protein>
<accession>A0A511BCU2</accession>
<name>A0A511BCU2_9PROT</name>